<dbReference type="AlphaFoldDB" id="A0A6H5GES2"/>
<protein>
    <submittedName>
        <fullName evidence="1">Uncharacterized protein</fullName>
    </submittedName>
</protein>
<gene>
    <name evidence="1" type="ORF">NTEN_LOCUS6398</name>
</gene>
<dbReference type="Proteomes" id="UP000479000">
    <property type="component" value="Unassembled WGS sequence"/>
</dbReference>
<evidence type="ECO:0000313" key="2">
    <source>
        <dbReference type="Proteomes" id="UP000479000"/>
    </source>
</evidence>
<name>A0A6H5GES2_9HEMI</name>
<accession>A0A6H5GES2</accession>
<reference evidence="1 2" key="1">
    <citation type="submission" date="2020-02" db="EMBL/GenBank/DDBJ databases">
        <authorList>
            <person name="Ferguson B K."/>
        </authorList>
    </citation>
    <scope>NUCLEOTIDE SEQUENCE [LARGE SCALE GENOMIC DNA]</scope>
</reference>
<sequence length="139" mass="15764">MMWFQQDGATFSYRSHCVGGRKVSKPCHLGDVGTSTHTYDKYSNSNDDFSLLRCSRYSSEILFWDIFASAGVFNFHIYRSVARSGSTSSRRSESRLPPQTCGRFDFFSAGLEVKCAVLVPGIRDRLAVVVHVMMRHCIY</sequence>
<proteinExistence type="predicted"/>
<dbReference type="EMBL" id="CADCXU010009667">
    <property type="protein sequence ID" value="CAB0000611.1"/>
    <property type="molecule type" value="Genomic_DNA"/>
</dbReference>
<evidence type="ECO:0000313" key="1">
    <source>
        <dbReference type="EMBL" id="CAB0000611.1"/>
    </source>
</evidence>
<organism evidence="1 2">
    <name type="scientific">Nesidiocoris tenuis</name>
    <dbReference type="NCBI Taxonomy" id="355587"/>
    <lineage>
        <taxon>Eukaryota</taxon>
        <taxon>Metazoa</taxon>
        <taxon>Ecdysozoa</taxon>
        <taxon>Arthropoda</taxon>
        <taxon>Hexapoda</taxon>
        <taxon>Insecta</taxon>
        <taxon>Pterygota</taxon>
        <taxon>Neoptera</taxon>
        <taxon>Paraneoptera</taxon>
        <taxon>Hemiptera</taxon>
        <taxon>Heteroptera</taxon>
        <taxon>Panheteroptera</taxon>
        <taxon>Cimicomorpha</taxon>
        <taxon>Miridae</taxon>
        <taxon>Dicyphina</taxon>
        <taxon>Nesidiocoris</taxon>
    </lineage>
</organism>
<keyword evidence="2" id="KW-1185">Reference proteome</keyword>